<proteinExistence type="inferred from homology"/>
<gene>
    <name evidence="5" type="primary">rpsI</name>
    <name evidence="8" type="ORF">DNFV4_02657</name>
</gene>
<dbReference type="InterPro" id="IPR020574">
    <property type="entry name" value="Ribosomal_uS9_CS"/>
</dbReference>
<dbReference type="InterPro" id="IPR023035">
    <property type="entry name" value="Ribosomal_uS9_bac/plastid"/>
</dbReference>
<dbReference type="Proteomes" id="UP001179121">
    <property type="component" value="Chromosome"/>
</dbReference>
<reference evidence="8" key="1">
    <citation type="submission" date="2022-10" db="EMBL/GenBank/DDBJ databases">
        <authorList>
            <person name="Koch H."/>
        </authorList>
    </citation>
    <scope>NUCLEOTIDE SEQUENCE</scope>
    <source>
        <strain evidence="8">DNF</strain>
    </source>
</reference>
<organism evidence="8 9">
    <name type="scientific">Nitrospira tepida</name>
    <dbReference type="NCBI Taxonomy" id="2973512"/>
    <lineage>
        <taxon>Bacteria</taxon>
        <taxon>Pseudomonadati</taxon>
        <taxon>Nitrospirota</taxon>
        <taxon>Nitrospiria</taxon>
        <taxon>Nitrospirales</taxon>
        <taxon>Nitrospiraceae</taxon>
        <taxon>Nitrospira</taxon>
    </lineage>
</organism>
<feature type="region of interest" description="Disordered" evidence="7">
    <location>
        <begin position="105"/>
        <end position="130"/>
    </location>
</feature>
<evidence type="ECO:0000256" key="1">
    <source>
        <dbReference type="ARBA" id="ARBA00005251"/>
    </source>
</evidence>
<dbReference type="GO" id="GO:0003735">
    <property type="term" value="F:structural constituent of ribosome"/>
    <property type="evidence" value="ECO:0007669"/>
    <property type="project" value="InterPro"/>
</dbReference>
<dbReference type="GO" id="GO:0022627">
    <property type="term" value="C:cytosolic small ribosomal subunit"/>
    <property type="evidence" value="ECO:0007669"/>
    <property type="project" value="TreeGrafter"/>
</dbReference>
<dbReference type="PROSITE" id="PS00360">
    <property type="entry name" value="RIBOSOMAL_S9"/>
    <property type="match status" value="1"/>
</dbReference>
<dbReference type="RefSeq" id="WP_289268969.1">
    <property type="nucleotide sequence ID" value="NZ_OX365700.1"/>
</dbReference>
<evidence type="ECO:0000256" key="3">
    <source>
        <dbReference type="ARBA" id="ARBA00023274"/>
    </source>
</evidence>
<evidence type="ECO:0000256" key="7">
    <source>
        <dbReference type="SAM" id="MobiDB-lite"/>
    </source>
</evidence>
<evidence type="ECO:0000313" key="9">
    <source>
        <dbReference type="Proteomes" id="UP001179121"/>
    </source>
</evidence>
<dbReference type="PANTHER" id="PTHR21569">
    <property type="entry name" value="RIBOSOMAL PROTEIN S9"/>
    <property type="match status" value="1"/>
</dbReference>
<accession>A0AA86N045</accession>
<dbReference type="Pfam" id="PF00380">
    <property type="entry name" value="Ribosomal_S9"/>
    <property type="match status" value="1"/>
</dbReference>
<dbReference type="InterPro" id="IPR014721">
    <property type="entry name" value="Ribsml_uS5_D2-typ_fold_subgr"/>
</dbReference>
<name>A0AA86N045_9BACT</name>
<dbReference type="SUPFAM" id="SSF54211">
    <property type="entry name" value="Ribosomal protein S5 domain 2-like"/>
    <property type="match status" value="1"/>
</dbReference>
<keyword evidence="3 5" id="KW-0687">Ribonucleoprotein</keyword>
<evidence type="ECO:0000256" key="5">
    <source>
        <dbReference type="HAMAP-Rule" id="MF_00532"/>
    </source>
</evidence>
<dbReference type="InterPro" id="IPR020568">
    <property type="entry name" value="Ribosomal_Su5_D2-typ_SF"/>
</dbReference>
<evidence type="ECO:0000313" key="8">
    <source>
        <dbReference type="EMBL" id="CAI4032229.1"/>
    </source>
</evidence>
<evidence type="ECO:0000256" key="2">
    <source>
        <dbReference type="ARBA" id="ARBA00022980"/>
    </source>
</evidence>
<dbReference type="EMBL" id="OX365700">
    <property type="protein sequence ID" value="CAI4032229.1"/>
    <property type="molecule type" value="Genomic_DNA"/>
</dbReference>
<dbReference type="HAMAP" id="MF_00532_B">
    <property type="entry name" value="Ribosomal_uS9_B"/>
    <property type="match status" value="1"/>
</dbReference>
<sequence>MAAAVQYATGKRKTAVARVWLTPGNGEIVVNNRSLDQYFGREILRNLVQLPFVVSNTAGKFSVRATVAGGGHAGQAGALRHGIAKALVTLNTGLREPVKKEGFLTRDSRVKERKKYGQKGARRRFQYSKR</sequence>
<dbReference type="FunFam" id="3.30.230.10:FF:000001">
    <property type="entry name" value="30S ribosomal protein S9"/>
    <property type="match status" value="1"/>
</dbReference>
<protein>
    <recommendedName>
        <fullName evidence="4 5">Small ribosomal subunit protein uS9</fullName>
    </recommendedName>
</protein>
<dbReference type="PANTHER" id="PTHR21569:SF1">
    <property type="entry name" value="SMALL RIBOSOMAL SUBUNIT PROTEIN US9M"/>
    <property type="match status" value="1"/>
</dbReference>
<dbReference type="GO" id="GO:0003723">
    <property type="term" value="F:RNA binding"/>
    <property type="evidence" value="ECO:0007669"/>
    <property type="project" value="TreeGrafter"/>
</dbReference>
<dbReference type="InterPro" id="IPR000754">
    <property type="entry name" value="Ribosomal_uS9"/>
</dbReference>
<comment type="similarity">
    <text evidence="1 5 6">Belongs to the universal ribosomal protein uS9 family.</text>
</comment>
<keyword evidence="9" id="KW-1185">Reference proteome</keyword>
<evidence type="ECO:0000256" key="6">
    <source>
        <dbReference type="RuleBase" id="RU003815"/>
    </source>
</evidence>
<dbReference type="Gene3D" id="3.30.230.10">
    <property type="match status" value="1"/>
</dbReference>
<keyword evidence="2 5" id="KW-0689">Ribosomal protein</keyword>
<dbReference type="GO" id="GO:0006412">
    <property type="term" value="P:translation"/>
    <property type="evidence" value="ECO:0007669"/>
    <property type="project" value="UniProtKB-UniRule"/>
</dbReference>
<dbReference type="AlphaFoldDB" id="A0AA86N045"/>
<dbReference type="KEGG" id="nti:DNFV4_02657"/>
<feature type="compositionally biased region" description="Basic residues" evidence="7">
    <location>
        <begin position="111"/>
        <end position="130"/>
    </location>
</feature>
<evidence type="ECO:0000256" key="4">
    <source>
        <dbReference type="ARBA" id="ARBA00035259"/>
    </source>
</evidence>
<dbReference type="NCBIfam" id="NF001099">
    <property type="entry name" value="PRK00132.1"/>
    <property type="match status" value="1"/>
</dbReference>